<dbReference type="SUPFAM" id="SSF56672">
    <property type="entry name" value="DNA/RNA polymerases"/>
    <property type="match status" value="1"/>
</dbReference>
<accession>A0A9Q1IXP5</accession>
<evidence type="ECO:0000313" key="3">
    <source>
        <dbReference type="Proteomes" id="UP001152622"/>
    </source>
</evidence>
<dbReference type="OrthoDB" id="6624973at2759"/>
<dbReference type="Pfam" id="PF00078">
    <property type="entry name" value="RVT_1"/>
    <property type="match status" value="1"/>
</dbReference>
<dbReference type="Proteomes" id="UP001152622">
    <property type="component" value="Chromosome 6"/>
</dbReference>
<dbReference type="AlphaFoldDB" id="A0A9Q1IXP5"/>
<dbReference type="PROSITE" id="PS50878">
    <property type="entry name" value="RT_POL"/>
    <property type="match status" value="1"/>
</dbReference>
<dbReference type="InterPro" id="IPR052560">
    <property type="entry name" value="RdDP_mobile_element"/>
</dbReference>
<sequence length="426" mass="48098">MTELKIQRKQLREESNPEPFEVAELEKVLQGLKCGKAAGYDNISPEFMKHLGPRALTWLTHFYTRIIHTNSIPKKWRTAKVIAVPKPGRKDRSTGEQVLALTTYIENGFESKLKTGTVFLDLTAAYETIWHKGLLLKITKALPAWATATIKTLLTNRRFRVHLGQNKSAWRTQTNGLPQGSVLAPTLFNLYTNDLPHTKSRKFIYAKDICLATQAPDFESLEQVFTEDLEKLDQYCKTWRLKPSQEKTVSSIFHLQNAKAAKELNILLSGLKLKHAPNPTYLGVTLDRTLSFKEHLKGTAAKVKSRNNLLCKLAGSKWGTAAPTLHTLALALAYSAAEYCAPVWSRSPHTHHVDTQLNTTMRIITGTIRSTPLPWLPVLSNITPPHIRRVALTQRMLQKIRDSPHLPIHADIFKPPTARLPSRRPI</sequence>
<dbReference type="InterPro" id="IPR000477">
    <property type="entry name" value="RT_dom"/>
</dbReference>
<dbReference type="PANTHER" id="PTHR36688">
    <property type="entry name" value="ENDO/EXONUCLEASE/PHOSPHATASE DOMAIN-CONTAINING PROTEIN"/>
    <property type="match status" value="1"/>
</dbReference>
<protein>
    <recommendedName>
        <fullName evidence="1">Reverse transcriptase domain-containing protein</fullName>
    </recommendedName>
</protein>
<comment type="caution">
    <text evidence="2">The sequence shown here is derived from an EMBL/GenBank/DDBJ whole genome shotgun (WGS) entry which is preliminary data.</text>
</comment>
<feature type="domain" description="Reverse transcriptase" evidence="1">
    <location>
        <begin position="1"/>
        <end position="286"/>
    </location>
</feature>
<evidence type="ECO:0000259" key="1">
    <source>
        <dbReference type="PROSITE" id="PS50878"/>
    </source>
</evidence>
<dbReference type="PANTHER" id="PTHR36688:SF1">
    <property type="entry name" value="ENDONUCLEASE_EXONUCLEASE_PHOSPHATASE DOMAIN-CONTAINING PROTEIN"/>
    <property type="match status" value="1"/>
</dbReference>
<proteinExistence type="predicted"/>
<dbReference type="InterPro" id="IPR043502">
    <property type="entry name" value="DNA/RNA_pol_sf"/>
</dbReference>
<evidence type="ECO:0000313" key="2">
    <source>
        <dbReference type="EMBL" id="KAJ8356768.1"/>
    </source>
</evidence>
<gene>
    <name evidence="2" type="ORF">SKAU_G00195620</name>
</gene>
<organism evidence="2 3">
    <name type="scientific">Synaphobranchus kaupii</name>
    <name type="common">Kaup's arrowtooth eel</name>
    <dbReference type="NCBI Taxonomy" id="118154"/>
    <lineage>
        <taxon>Eukaryota</taxon>
        <taxon>Metazoa</taxon>
        <taxon>Chordata</taxon>
        <taxon>Craniata</taxon>
        <taxon>Vertebrata</taxon>
        <taxon>Euteleostomi</taxon>
        <taxon>Actinopterygii</taxon>
        <taxon>Neopterygii</taxon>
        <taxon>Teleostei</taxon>
        <taxon>Anguilliformes</taxon>
        <taxon>Synaphobranchidae</taxon>
        <taxon>Synaphobranchus</taxon>
    </lineage>
</organism>
<dbReference type="EMBL" id="JAINUF010000006">
    <property type="protein sequence ID" value="KAJ8356768.1"/>
    <property type="molecule type" value="Genomic_DNA"/>
</dbReference>
<name>A0A9Q1IXP5_SYNKA</name>
<reference evidence="2" key="1">
    <citation type="journal article" date="2023" name="Science">
        <title>Genome structures resolve the early diversification of teleost fishes.</title>
        <authorList>
            <person name="Parey E."/>
            <person name="Louis A."/>
            <person name="Montfort J."/>
            <person name="Bouchez O."/>
            <person name="Roques C."/>
            <person name="Iampietro C."/>
            <person name="Lluch J."/>
            <person name="Castinel A."/>
            <person name="Donnadieu C."/>
            <person name="Desvignes T."/>
            <person name="Floi Bucao C."/>
            <person name="Jouanno E."/>
            <person name="Wen M."/>
            <person name="Mejri S."/>
            <person name="Dirks R."/>
            <person name="Jansen H."/>
            <person name="Henkel C."/>
            <person name="Chen W.J."/>
            <person name="Zahm M."/>
            <person name="Cabau C."/>
            <person name="Klopp C."/>
            <person name="Thompson A.W."/>
            <person name="Robinson-Rechavi M."/>
            <person name="Braasch I."/>
            <person name="Lecointre G."/>
            <person name="Bobe J."/>
            <person name="Postlethwait J.H."/>
            <person name="Berthelot C."/>
            <person name="Roest Crollius H."/>
            <person name="Guiguen Y."/>
        </authorList>
    </citation>
    <scope>NUCLEOTIDE SEQUENCE</scope>
    <source>
        <strain evidence="2">WJC10195</strain>
    </source>
</reference>
<keyword evidence="3" id="KW-1185">Reference proteome</keyword>